<dbReference type="EMBL" id="QXHD01000004">
    <property type="protein sequence ID" value="NEZ55413.1"/>
    <property type="molecule type" value="Genomic_DNA"/>
</dbReference>
<comment type="caution">
    <text evidence="1">The sequence shown here is derived from an EMBL/GenBank/DDBJ whole genome shotgun (WGS) entry which is preliminary data.</text>
</comment>
<dbReference type="Proteomes" id="UP000481033">
    <property type="component" value="Unassembled WGS sequence"/>
</dbReference>
<proteinExistence type="predicted"/>
<name>A0A6M0RHR9_9CYAN</name>
<dbReference type="RefSeq" id="WP_163697264.1">
    <property type="nucleotide sequence ID" value="NZ_QXHD01000004.1"/>
</dbReference>
<evidence type="ECO:0000313" key="1">
    <source>
        <dbReference type="EMBL" id="NEZ55413.1"/>
    </source>
</evidence>
<protein>
    <submittedName>
        <fullName evidence="1">Uncharacterized protein</fullName>
    </submittedName>
</protein>
<sequence length="132" mass="14871">MRKYWLPVTLSLLLVTGGIVLLSLQTNDPERLSAKTLASQESFKTEAAAMELDDLIIESGVNKSNHEQMVLVFDPGWWQLEDSRQNYIAHELMLSWKAKCECDSPGMYFVDQDGNEVGVGTATHIRLNVQKD</sequence>
<gene>
    <name evidence="1" type="ORF">DXZ20_06925</name>
</gene>
<dbReference type="AlphaFoldDB" id="A0A6M0RHR9"/>
<reference evidence="1 2" key="1">
    <citation type="journal article" date="2020" name="Microb. Ecol.">
        <title>Ecogenomics of the Marine Benthic Filamentous Cyanobacterium Adonisia.</title>
        <authorList>
            <person name="Walter J.M."/>
            <person name="Coutinho F.H."/>
            <person name="Leomil L."/>
            <person name="Hargreaves P.I."/>
            <person name="Campeao M.E."/>
            <person name="Vieira V.V."/>
            <person name="Silva B.S."/>
            <person name="Fistarol G.O."/>
            <person name="Salomon P.S."/>
            <person name="Sawabe T."/>
            <person name="Mino S."/>
            <person name="Hosokawa M."/>
            <person name="Miyashita H."/>
            <person name="Maruyama F."/>
            <person name="van Verk M.C."/>
            <person name="Dutilh B.E."/>
            <person name="Thompson C.C."/>
            <person name="Thompson F.L."/>
        </authorList>
    </citation>
    <scope>NUCLEOTIDE SEQUENCE [LARGE SCALE GENOMIC DNA]</scope>
    <source>
        <strain evidence="1 2">CCMR0081</strain>
    </source>
</reference>
<evidence type="ECO:0000313" key="2">
    <source>
        <dbReference type="Proteomes" id="UP000481033"/>
    </source>
</evidence>
<organism evidence="1 2">
    <name type="scientific">Adonisia turfae CCMR0081</name>
    <dbReference type="NCBI Taxonomy" id="2292702"/>
    <lineage>
        <taxon>Bacteria</taxon>
        <taxon>Bacillati</taxon>
        <taxon>Cyanobacteriota</taxon>
        <taxon>Adonisia</taxon>
        <taxon>Adonisia turfae</taxon>
    </lineage>
</organism>
<accession>A0A6M0RHR9</accession>
<keyword evidence="2" id="KW-1185">Reference proteome</keyword>